<protein>
    <submittedName>
        <fullName evidence="2">Uncharacterized protein</fullName>
    </submittedName>
</protein>
<organism evidence="2 3">
    <name type="scientific">Dreissena polymorpha</name>
    <name type="common">Zebra mussel</name>
    <name type="synonym">Mytilus polymorpha</name>
    <dbReference type="NCBI Taxonomy" id="45954"/>
    <lineage>
        <taxon>Eukaryota</taxon>
        <taxon>Metazoa</taxon>
        <taxon>Spiralia</taxon>
        <taxon>Lophotrochozoa</taxon>
        <taxon>Mollusca</taxon>
        <taxon>Bivalvia</taxon>
        <taxon>Autobranchia</taxon>
        <taxon>Heteroconchia</taxon>
        <taxon>Euheterodonta</taxon>
        <taxon>Imparidentia</taxon>
        <taxon>Neoheterodontei</taxon>
        <taxon>Myida</taxon>
        <taxon>Dreissenoidea</taxon>
        <taxon>Dreissenidae</taxon>
        <taxon>Dreissena</taxon>
    </lineage>
</organism>
<evidence type="ECO:0000256" key="1">
    <source>
        <dbReference type="SAM" id="MobiDB-lite"/>
    </source>
</evidence>
<evidence type="ECO:0000313" key="3">
    <source>
        <dbReference type="Proteomes" id="UP000828390"/>
    </source>
</evidence>
<feature type="compositionally biased region" description="Polar residues" evidence="1">
    <location>
        <begin position="66"/>
        <end position="80"/>
    </location>
</feature>
<dbReference type="EMBL" id="JAIWYP010000004">
    <property type="protein sequence ID" value="KAH3832478.1"/>
    <property type="molecule type" value="Genomic_DNA"/>
</dbReference>
<reference evidence="2" key="1">
    <citation type="journal article" date="2019" name="bioRxiv">
        <title>The Genome of the Zebra Mussel, Dreissena polymorpha: A Resource for Invasive Species Research.</title>
        <authorList>
            <person name="McCartney M.A."/>
            <person name="Auch B."/>
            <person name="Kono T."/>
            <person name="Mallez S."/>
            <person name="Zhang Y."/>
            <person name="Obille A."/>
            <person name="Becker A."/>
            <person name="Abrahante J.E."/>
            <person name="Garbe J."/>
            <person name="Badalamenti J.P."/>
            <person name="Herman A."/>
            <person name="Mangelson H."/>
            <person name="Liachko I."/>
            <person name="Sullivan S."/>
            <person name="Sone E.D."/>
            <person name="Koren S."/>
            <person name="Silverstein K.A.T."/>
            <person name="Beckman K.B."/>
            <person name="Gohl D.M."/>
        </authorList>
    </citation>
    <scope>NUCLEOTIDE SEQUENCE</scope>
    <source>
        <strain evidence="2">Duluth1</strain>
        <tissue evidence="2">Whole animal</tissue>
    </source>
</reference>
<dbReference type="AlphaFoldDB" id="A0A9D4K3S3"/>
<feature type="region of interest" description="Disordered" evidence="1">
    <location>
        <begin position="45"/>
        <end position="82"/>
    </location>
</feature>
<comment type="caution">
    <text evidence="2">The sequence shown here is derived from an EMBL/GenBank/DDBJ whole genome shotgun (WGS) entry which is preliminary data.</text>
</comment>
<reference evidence="2" key="2">
    <citation type="submission" date="2020-11" db="EMBL/GenBank/DDBJ databases">
        <authorList>
            <person name="McCartney M.A."/>
            <person name="Auch B."/>
            <person name="Kono T."/>
            <person name="Mallez S."/>
            <person name="Becker A."/>
            <person name="Gohl D.M."/>
            <person name="Silverstein K.A.T."/>
            <person name="Koren S."/>
            <person name="Bechman K.B."/>
            <person name="Herman A."/>
            <person name="Abrahante J.E."/>
            <person name="Garbe J."/>
        </authorList>
    </citation>
    <scope>NUCLEOTIDE SEQUENCE</scope>
    <source>
        <strain evidence="2">Duluth1</strain>
        <tissue evidence="2">Whole animal</tissue>
    </source>
</reference>
<sequence>MIATIFGAAEYKTAAEISRSERHRDTDESPDAEYEGLVEPVLGGETDGAACSQPAQSDHGCDCHGNSCSDLSGSGTNNGKDTAGKYKEIVANIAETRSKSDLSPIRKPPGGPTDRPT</sequence>
<dbReference type="Proteomes" id="UP000828390">
    <property type="component" value="Unassembled WGS sequence"/>
</dbReference>
<evidence type="ECO:0000313" key="2">
    <source>
        <dbReference type="EMBL" id="KAH3832478.1"/>
    </source>
</evidence>
<keyword evidence="3" id="KW-1185">Reference proteome</keyword>
<gene>
    <name evidence="2" type="ORF">DPMN_105768</name>
</gene>
<name>A0A9D4K3S3_DREPO</name>
<feature type="region of interest" description="Disordered" evidence="1">
    <location>
        <begin position="94"/>
        <end position="117"/>
    </location>
</feature>
<accession>A0A9D4K3S3</accession>
<proteinExistence type="predicted"/>